<name>A0A0D2CNY6_9EURO</name>
<feature type="compositionally biased region" description="Low complexity" evidence="1">
    <location>
        <begin position="295"/>
        <end position="316"/>
    </location>
</feature>
<feature type="compositionally biased region" description="Acidic residues" evidence="1">
    <location>
        <begin position="424"/>
        <end position="443"/>
    </location>
</feature>
<accession>A0A0D2CNY6</accession>
<feature type="compositionally biased region" description="Low complexity" evidence="1">
    <location>
        <begin position="358"/>
        <end position="367"/>
    </location>
</feature>
<evidence type="ECO:0000313" key="2">
    <source>
        <dbReference type="EMBL" id="KIW31750.1"/>
    </source>
</evidence>
<feature type="region of interest" description="Disordered" evidence="1">
    <location>
        <begin position="1"/>
        <end position="62"/>
    </location>
</feature>
<dbReference type="EMBL" id="KN847041">
    <property type="protein sequence ID" value="KIW31750.1"/>
    <property type="molecule type" value="Genomic_DNA"/>
</dbReference>
<dbReference type="Proteomes" id="UP000054466">
    <property type="component" value="Unassembled WGS sequence"/>
</dbReference>
<feature type="compositionally biased region" description="Polar residues" evidence="1">
    <location>
        <begin position="258"/>
        <end position="269"/>
    </location>
</feature>
<keyword evidence="3" id="KW-1185">Reference proteome</keyword>
<feature type="compositionally biased region" description="Acidic residues" evidence="1">
    <location>
        <begin position="136"/>
        <end position="153"/>
    </location>
</feature>
<feature type="region of interest" description="Disordered" evidence="1">
    <location>
        <begin position="256"/>
        <end position="514"/>
    </location>
</feature>
<gene>
    <name evidence="2" type="ORF">PV07_03348</name>
</gene>
<feature type="compositionally biased region" description="Polar residues" evidence="1">
    <location>
        <begin position="344"/>
        <end position="355"/>
    </location>
</feature>
<sequence length="514" mass="54473">MAPQVRNPRPRPVKSINDSDALDGLPVTKWEQTRVTINQDVATDQADGNIQTTEQEDSAFPWPPHPLPTFAPQIPQWNQGMLGITRMGNTNAKLSIWDHKTQEWIPGIELERREAARKAQLEKAKHSSATNVDASNVDDEEDKNDEDNDDLMDVEGLAPDPKRRKATSGSNQRTFEIKKWVQVPAALAEKIPEPKYLADRRPGMPSLYKGAYRPNSAVETYGDIVAAAMSGGATGYDLSAVGGLEAARALLVPGSGSAALNTQPDGSSTPVRKNMPPRRKKKKLGGPGRKPKNPNPESATATSAAGNAALENVAAEDTAAASTVEGDVTMRNTPETAIEGADNTDGTPAIQSEANVQGADAEGSGLESEGEGSEEGEIASAIDPDLAEDTPVIDPTLTDNTSFIDPALTDNTMAMQITPSPVEDTAEPEEDGAPEEDKMEDTEEKVVAAANPADSPAKTKHEADADADADADAISTPVIEQEDKKEQEGGGDDEMDVLGAVEAAMNKEAGEEDA</sequence>
<dbReference type="GeneID" id="27342542"/>
<evidence type="ECO:0000313" key="3">
    <source>
        <dbReference type="Proteomes" id="UP000054466"/>
    </source>
</evidence>
<feature type="compositionally biased region" description="Polar residues" evidence="1">
    <location>
        <begin position="33"/>
        <end position="53"/>
    </location>
</feature>
<feature type="compositionally biased region" description="Basic residues" evidence="1">
    <location>
        <begin position="275"/>
        <end position="292"/>
    </location>
</feature>
<feature type="compositionally biased region" description="Polar residues" evidence="1">
    <location>
        <begin position="397"/>
        <end position="419"/>
    </location>
</feature>
<dbReference type="AlphaFoldDB" id="A0A0D2CNY6"/>
<reference evidence="2 3" key="1">
    <citation type="submission" date="2015-01" db="EMBL/GenBank/DDBJ databases">
        <title>The Genome Sequence of Cladophialophora immunda CBS83496.</title>
        <authorList>
            <consortium name="The Broad Institute Genomics Platform"/>
            <person name="Cuomo C."/>
            <person name="de Hoog S."/>
            <person name="Gorbushina A."/>
            <person name="Stielow B."/>
            <person name="Teixiera M."/>
            <person name="Abouelleil A."/>
            <person name="Chapman S.B."/>
            <person name="Priest M."/>
            <person name="Young S.K."/>
            <person name="Wortman J."/>
            <person name="Nusbaum C."/>
            <person name="Birren B."/>
        </authorList>
    </citation>
    <scope>NUCLEOTIDE SEQUENCE [LARGE SCALE GENOMIC DNA]</scope>
    <source>
        <strain evidence="2 3">CBS 83496</strain>
    </source>
</reference>
<proteinExistence type="predicted"/>
<protein>
    <submittedName>
        <fullName evidence="2">Uncharacterized protein</fullName>
    </submittedName>
</protein>
<dbReference type="RefSeq" id="XP_016251966.1">
    <property type="nucleotide sequence ID" value="XM_016390064.1"/>
</dbReference>
<dbReference type="HOGENOM" id="CLU_022722_1_0_1"/>
<evidence type="ECO:0000256" key="1">
    <source>
        <dbReference type="SAM" id="MobiDB-lite"/>
    </source>
</evidence>
<feature type="compositionally biased region" description="Acidic residues" evidence="1">
    <location>
        <begin position="368"/>
        <end position="377"/>
    </location>
</feature>
<organism evidence="2 3">
    <name type="scientific">Cladophialophora immunda</name>
    <dbReference type="NCBI Taxonomy" id="569365"/>
    <lineage>
        <taxon>Eukaryota</taxon>
        <taxon>Fungi</taxon>
        <taxon>Dikarya</taxon>
        <taxon>Ascomycota</taxon>
        <taxon>Pezizomycotina</taxon>
        <taxon>Eurotiomycetes</taxon>
        <taxon>Chaetothyriomycetidae</taxon>
        <taxon>Chaetothyriales</taxon>
        <taxon>Herpotrichiellaceae</taxon>
        <taxon>Cladophialophora</taxon>
    </lineage>
</organism>
<dbReference type="STRING" id="569365.A0A0D2CNY6"/>
<dbReference type="VEuPathDB" id="FungiDB:PV07_03348"/>
<dbReference type="OrthoDB" id="4161057at2759"/>
<feature type="region of interest" description="Disordered" evidence="1">
    <location>
        <begin position="119"/>
        <end position="172"/>
    </location>
</feature>